<accession>A0ABN2E0A7</accession>
<reference evidence="7 8" key="1">
    <citation type="journal article" date="2019" name="Int. J. Syst. Evol. Microbiol.">
        <title>The Global Catalogue of Microorganisms (GCM) 10K type strain sequencing project: providing services to taxonomists for standard genome sequencing and annotation.</title>
        <authorList>
            <consortium name="The Broad Institute Genomics Platform"/>
            <consortium name="The Broad Institute Genome Sequencing Center for Infectious Disease"/>
            <person name="Wu L."/>
            <person name="Ma J."/>
        </authorList>
    </citation>
    <scope>NUCLEOTIDE SEQUENCE [LARGE SCALE GENOMIC DNA]</scope>
    <source>
        <strain evidence="7 8">JCM 14969</strain>
    </source>
</reference>
<dbReference type="GO" id="GO:0032259">
    <property type="term" value="P:methylation"/>
    <property type="evidence" value="ECO:0007669"/>
    <property type="project" value="UniProtKB-KW"/>
</dbReference>
<evidence type="ECO:0000256" key="1">
    <source>
        <dbReference type="ARBA" id="ARBA00006594"/>
    </source>
</evidence>
<dbReference type="EC" id="2.1.1.72" evidence="2"/>
<dbReference type="InterPro" id="IPR029063">
    <property type="entry name" value="SAM-dependent_MTases_sf"/>
</dbReference>
<gene>
    <name evidence="7" type="ORF">GCM10009789_49770</name>
</gene>
<dbReference type="InterPro" id="IPR023095">
    <property type="entry name" value="Ade_MeTrfase_dom_2"/>
</dbReference>
<keyword evidence="4" id="KW-0808">Transferase</keyword>
<evidence type="ECO:0000256" key="5">
    <source>
        <dbReference type="ARBA" id="ARBA00022691"/>
    </source>
</evidence>
<comment type="similarity">
    <text evidence="1">Belongs to the N(4)/N(6)-methyltransferase family.</text>
</comment>
<comment type="caution">
    <text evidence="7">The sequence shown here is derived from an EMBL/GenBank/DDBJ whole genome shotgun (WGS) entry which is preliminary data.</text>
</comment>
<dbReference type="EMBL" id="BAAAOS010000033">
    <property type="protein sequence ID" value="GAA1590176.1"/>
    <property type="molecule type" value="Genomic_DNA"/>
</dbReference>
<dbReference type="RefSeq" id="WP_344217857.1">
    <property type="nucleotide sequence ID" value="NZ_BAAAOS010000033.1"/>
</dbReference>
<name>A0ABN2E0A7_9ACTN</name>
<dbReference type="PIRSF" id="PIRSF000398">
    <property type="entry name" value="M_m6A_EcoRV"/>
    <property type="match status" value="1"/>
</dbReference>
<evidence type="ECO:0000313" key="7">
    <source>
        <dbReference type="EMBL" id="GAA1590176.1"/>
    </source>
</evidence>
<evidence type="ECO:0000256" key="3">
    <source>
        <dbReference type="ARBA" id="ARBA00022603"/>
    </source>
</evidence>
<dbReference type="Pfam" id="PF02086">
    <property type="entry name" value="MethyltransfD12"/>
    <property type="match status" value="1"/>
</dbReference>
<keyword evidence="8" id="KW-1185">Reference proteome</keyword>
<dbReference type="PRINTS" id="PR00505">
    <property type="entry name" value="D12N6MTFRASE"/>
</dbReference>
<keyword evidence="3 7" id="KW-0489">Methyltransferase</keyword>
<organism evidence="7 8">
    <name type="scientific">Kribbella sancticallisti</name>
    <dbReference type="NCBI Taxonomy" id="460087"/>
    <lineage>
        <taxon>Bacteria</taxon>
        <taxon>Bacillati</taxon>
        <taxon>Actinomycetota</taxon>
        <taxon>Actinomycetes</taxon>
        <taxon>Propionibacteriales</taxon>
        <taxon>Kribbellaceae</taxon>
        <taxon>Kribbella</taxon>
    </lineage>
</organism>
<evidence type="ECO:0000313" key="8">
    <source>
        <dbReference type="Proteomes" id="UP001500393"/>
    </source>
</evidence>
<evidence type="ECO:0000256" key="4">
    <source>
        <dbReference type="ARBA" id="ARBA00022679"/>
    </source>
</evidence>
<dbReference type="PANTHER" id="PTHR30481">
    <property type="entry name" value="DNA ADENINE METHYLASE"/>
    <property type="match status" value="1"/>
</dbReference>
<sequence>MRYPGGKAGLYPRLRQLIRENELAGCTYIEPYAGGAGAALGLLVTGQVGRIIINDLDPAIAAFWRTITQEPDRFSQKIRRAKLDVREWHRQKEVYSAGDSADDATLGFATFYLNRTNRSGVLNGGPIGGLDQTGNYKIDARFNRDALSERIRVISLYADKIKVLSTDGAQVIRKYAGNKNVFIYADPPYFEKAGSLYMNAFNSCDHQALATVLNRRSDRNWVLTYDNVPRVAELYPDRRRQTFGLYYSAHRVTRATEIMVASDTLDITSWAPLHSGAPDGSPE</sequence>
<dbReference type="SUPFAM" id="SSF53335">
    <property type="entry name" value="S-adenosyl-L-methionine-dependent methyltransferases"/>
    <property type="match status" value="1"/>
</dbReference>
<dbReference type="Gene3D" id="1.10.1020.10">
    <property type="entry name" value="Adenine-specific Methyltransferase, Domain 2"/>
    <property type="match status" value="1"/>
</dbReference>
<dbReference type="Gene3D" id="3.40.50.150">
    <property type="entry name" value="Vaccinia Virus protein VP39"/>
    <property type="match status" value="1"/>
</dbReference>
<comment type="catalytic activity">
    <reaction evidence="6">
        <text>a 2'-deoxyadenosine in DNA + S-adenosyl-L-methionine = an N(6)-methyl-2'-deoxyadenosine in DNA + S-adenosyl-L-homocysteine + H(+)</text>
        <dbReference type="Rhea" id="RHEA:15197"/>
        <dbReference type="Rhea" id="RHEA-COMP:12418"/>
        <dbReference type="Rhea" id="RHEA-COMP:12419"/>
        <dbReference type="ChEBI" id="CHEBI:15378"/>
        <dbReference type="ChEBI" id="CHEBI:57856"/>
        <dbReference type="ChEBI" id="CHEBI:59789"/>
        <dbReference type="ChEBI" id="CHEBI:90615"/>
        <dbReference type="ChEBI" id="CHEBI:90616"/>
        <dbReference type="EC" id="2.1.1.72"/>
    </reaction>
</comment>
<dbReference type="PANTHER" id="PTHR30481:SF2">
    <property type="entry name" value="SITE-SPECIFIC DNA-METHYLTRANSFERASE (ADENINE-SPECIFIC)"/>
    <property type="match status" value="1"/>
</dbReference>
<proteinExistence type="inferred from homology"/>
<dbReference type="GO" id="GO:0008168">
    <property type="term" value="F:methyltransferase activity"/>
    <property type="evidence" value="ECO:0007669"/>
    <property type="project" value="UniProtKB-KW"/>
</dbReference>
<dbReference type="InterPro" id="IPR012263">
    <property type="entry name" value="M_m6A_EcoRV"/>
</dbReference>
<keyword evidence="5" id="KW-0949">S-adenosyl-L-methionine</keyword>
<evidence type="ECO:0000256" key="2">
    <source>
        <dbReference type="ARBA" id="ARBA00011900"/>
    </source>
</evidence>
<evidence type="ECO:0000256" key="6">
    <source>
        <dbReference type="ARBA" id="ARBA00047942"/>
    </source>
</evidence>
<protein>
    <recommendedName>
        <fullName evidence="2">site-specific DNA-methyltransferase (adenine-specific)</fullName>
        <ecNumber evidence="2">2.1.1.72</ecNumber>
    </recommendedName>
</protein>
<dbReference type="InterPro" id="IPR012327">
    <property type="entry name" value="MeTrfase_D12"/>
</dbReference>
<dbReference type="Proteomes" id="UP001500393">
    <property type="component" value="Unassembled WGS sequence"/>
</dbReference>